<feature type="transmembrane region" description="Helical" evidence="5">
    <location>
        <begin position="40"/>
        <end position="62"/>
    </location>
</feature>
<dbReference type="Proteomes" id="UP000465810">
    <property type="component" value="Unassembled WGS sequence"/>
</dbReference>
<gene>
    <name evidence="7" type="ORF">GR702_01555</name>
</gene>
<sequence>MSIATMRRARLRKERVLVTPEGISLPVTVAGAGARLGALILDLLIILLLMIGTTLALAQIAGGAGEFVREAGGNGPGAKAMQFLMIVWIIIMFLFRNAYFLYFELGPRGATPGKRLAGIRIAARDGGRLTAEMVIARNLLRDIELFLPIPLIMMAGADSGMAWLAATGWFAIFMLFPLFNRDRLRAGDVIAGSWVLERPRRKLEAAMSLHGERAAGAAAQDTAAAEQSPLARRYRFEEAELAVYGEFELQSLERVLRDGREEAIETVYQTIAAKIGREDGWGDERRFLSDYYTQLRARLEAGMRMGRRKADKHSEG</sequence>
<dbReference type="Pfam" id="PF06271">
    <property type="entry name" value="RDD"/>
    <property type="match status" value="1"/>
</dbReference>
<keyword evidence="3 5" id="KW-1133">Transmembrane helix</keyword>
<keyword evidence="4 5" id="KW-0472">Membrane</keyword>
<proteinExistence type="predicted"/>
<evidence type="ECO:0000256" key="4">
    <source>
        <dbReference type="ARBA" id="ARBA00023136"/>
    </source>
</evidence>
<accession>A0A7X4K5T6</accession>
<evidence type="ECO:0000313" key="8">
    <source>
        <dbReference type="Proteomes" id="UP000465810"/>
    </source>
</evidence>
<feature type="domain" description="RDD" evidence="6">
    <location>
        <begin position="29"/>
        <end position="192"/>
    </location>
</feature>
<reference evidence="7 8" key="1">
    <citation type="submission" date="2019-12" db="EMBL/GenBank/DDBJ databases">
        <authorList>
            <person name="Feng G."/>
            <person name="Zhu H."/>
        </authorList>
    </citation>
    <scope>NUCLEOTIDE SEQUENCE [LARGE SCALE GENOMIC DNA]</scope>
    <source>
        <strain evidence="7 8">FGD1</strain>
    </source>
</reference>
<dbReference type="EMBL" id="WVTD01000001">
    <property type="protein sequence ID" value="MYL96460.1"/>
    <property type="molecule type" value="Genomic_DNA"/>
</dbReference>
<comment type="subcellular location">
    <subcellularLocation>
        <location evidence="1">Membrane</location>
        <topology evidence="1">Multi-pass membrane protein</topology>
    </subcellularLocation>
</comment>
<protein>
    <submittedName>
        <fullName evidence="7">RDD family protein</fullName>
    </submittedName>
</protein>
<evidence type="ECO:0000313" key="7">
    <source>
        <dbReference type="EMBL" id="MYL96460.1"/>
    </source>
</evidence>
<evidence type="ECO:0000259" key="6">
    <source>
        <dbReference type="Pfam" id="PF06271"/>
    </source>
</evidence>
<dbReference type="PANTHER" id="PTHR38480">
    <property type="entry name" value="SLR0254 PROTEIN"/>
    <property type="match status" value="1"/>
</dbReference>
<evidence type="ECO:0000256" key="3">
    <source>
        <dbReference type="ARBA" id="ARBA00022989"/>
    </source>
</evidence>
<dbReference type="AlphaFoldDB" id="A0A7X4K5T6"/>
<dbReference type="InterPro" id="IPR010432">
    <property type="entry name" value="RDD"/>
</dbReference>
<comment type="caution">
    <text evidence="7">The sequence shown here is derived from an EMBL/GenBank/DDBJ whole genome shotgun (WGS) entry which is preliminary data.</text>
</comment>
<feature type="transmembrane region" description="Helical" evidence="5">
    <location>
        <begin position="83"/>
        <end position="102"/>
    </location>
</feature>
<keyword evidence="8" id="KW-1185">Reference proteome</keyword>
<evidence type="ECO:0000256" key="5">
    <source>
        <dbReference type="SAM" id="Phobius"/>
    </source>
</evidence>
<dbReference type="RefSeq" id="WP_160984184.1">
    <property type="nucleotide sequence ID" value="NZ_WVTD01000001.1"/>
</dbReference>
<keyword evidence="2 5" id="KW-0812">Transmembrane</keyword>
<organism evidence="7 8">
    <name type="scientific">Novosphingobium silvae</name>
    <dbReference type="NCBI Taxonomy" id="2692619"/>
    <lineage>
        <taxon>Bacteria</taxon>
        <taxon>Pseudomonadati</taxon>
        <taxon>Pseudomonadota</taxon>
        <taxon>Alphaproteobacteria</taxon>
        <taxon>Sphingomonadales</taxon>
        <taxon>Sphingomonadaceae</taxon>
        <taxon>Novosphingobium</taxon>
    </lineage>
</organism>
<name>A0A7X4K5T6_9SPHN</name>
<evidence type="ECO:0000256" key="2">
    <source>
        <dbReference type="ARBA" id="ARBA00022692"/>
    </source>
</evidence>
<dbReference type="GO" id="GO:0016020">
    <property type="term" value="C:membrane"/>
    <property type="evidence" value="ECO:0007669"/>
    <property type="project" value="UniProtKB-SubCell"/>
</dbReference>
<evidence type="ECO:0000256" key="1">
    <source>
        <dbReference type="ARBA" id="ARBA00004141"/>
    </source>
</evidence>
<dbReference type="PANTHER" id="PTHR38480:SF1">
    <property type="entry name" value="SLR0254 PROTEIN"/>
    <property type="match status" value="1"/>
</dbReference>